<proteinExistence type="predicted"/>
<feature type="transmembrane region" description="Helical" evidence="3">
    <location>
        <begin position="186"/>
        <end position="204"/>
    </location>
</feature>
<feature type="transmembrane region" description="Helical" evidence="3">
    <location>
        <begin position="122"/>
        <end position="145"/>
    </location>
</feature>
<evidence type="ECO:0000313" key="6">
    <source>
        <dbReference type="Proteomes" id="UP001249851"/>
    </source>
</evidence>
<keyword evidence="3" id="KW-0812">Transmembrane</keyword>
<dbReference type="PANTHER" id="PTHR11360">
    <property type="entry name" value="MONOCARBOXYLATE TRANSPORTER"/>
    <property type="match status" value="1"/>
</dbReference>
<feature type="transmembrane region" description="Helical" evidence="3">
    <location>
        <begin position="152"/>
        <end position="174"/>
    </location>
</feature>
<keyword evidence="3" id="KW-1133">Transmembrane helix</keyword>
<keyword evidence="6" id="KW-1185">Reference proteome</keyword>
<comment type="subcellular location">
    <subcellularLocation>
        <location evidence="1">Membrane</location>
        <topology evidence="1">Multi-pass membrane protein</topology>
    </subcellularLocation>
</comment>
<feature type="region of interest" description="Disordered" evidence="2">
    <location>
        <begin position="210"/>
        <end position="236"/>
    </location>
</feature>
<feature type="transmembrane region" description="Helical" evidence="3">
    <location>
        <begin position="27"/>
        <end position="49"/>
    </location>
</feature>
<comment type="caution">
    <text evidence="5">The sequence shown here is derived from an EMBL/GenBank/DDBJ whole genome shotgun (WGS) entry which is preliminary data.</text>
</comment>
<evidence type="ECO:0000256" key="2">
    <source>
        <dbReference type="SAM" id="MobiDB-lite"/>
    </source>
</evidence>
<dbReference type="InterPro" id="IPR020846">
    <property type="entry name" value="MFS_dom"/>
</dbReference>
<name>A0AAD9VC89_ACRCE</name>
<dbReference type="EMBL" id="JARQWQ010000011">
    <property type="protein sequence ID" value="KAK2568742.1"/>
    <property type="molecule type" value="Genomic_DNA"/>
</dbReference>
<dbReference type="GO" id="GO:0016020">
    <property type="term" value="C:membrane"/>
    <property type="evidence" value="ECO:0007669"/>
    <property type="project" value="UniProtKB-SubCell"/>
</dbReference>
<feature type="domain" description="Major facilitator superfamily (MFS) profile" evidence="4">
    <location>
        <begin position="1"/>
        <end position="435"/>
    </location>
</feature>
<feature type="transmembrane region" description="Helical" evidence="3">
    <location>
        <begin position="255"/>
        <end position="278"/>
    </location>
</feature>
<feature type="transmembrane region" description="Helical" evidence="3">
    <location>
        <begin position="290"/>
        <end position="308"/>
    </location>
</feature>
<dbReference type="CDD" id="cd17352">
    <property type="entry name" value="MFS_MCT_SLC16"/>
    <property type="match status" value="1"/>
</dbReference>
<feature type="transmembrane region" description="Helical" evidence="3">
    <location>
        <begin position="96"/>
        <end position="116"/>
    </location>
</feature>
<dbReference type="Proteomes" id="UP001249851">
    <property type="component" value="Unassembled WGS sequence"/>
</dbReference>
<dbReference type="PANTHER" id="PTHR11360:SF251">
    <property type="entry name" value="MAJOR FACILITATOR SUPERFAMILY (MFS) PROFILE DOMAIN-CONTAINING PROTEIN"/>
    <property type="match status" value="1"/>
</dbReference>
<reference evidence="5" key="2">
    <citation type="journal article" date="2023" name="Science">
        <title>Genomic signatures of disease resistance in endangered staghorn corals.</title>
        <authorList>
            <person name="Vollmer S.V."/>
            <person name="Selwyn J.D."/>
            <person name="Despard B.A."/>
            <person name="Roesel C.L."/>
        </authorList>
    </citation>
    <scope>NUCLEOTIDE SEQUENCE</scope>
    <source>
        <strain evidence="5">K2</strain>
    </source>
</reference>
<feature type="transmembrane region" description="Helical" evidence="3">
    <location>
        <begin position="381"/>
        <end position="403"/>
    </location>
</feature>
<gene>
    <name evidence="5" type="ORF">P5673_006747</name>
</gene>
<evidence type="ECO:0000313" key="5">
    <source>
        <dbReference type="EMBL" id="KAK2568742.1"/>
    </source>
</evidence>
<accession>A0AAD9VC89</accession>
<dbReference type="InterPro" id="IPR011701">
    <property type="entry name" value="MFS"/>
</dbReference>
<dbReference type="PROSITE" id="PS50850">
    <property type="entry name" value="MFS"/>
    <property type="match status" value="1"/>
</dbReference>
<dbReference type="GO" id="GO:0022857">
    <property type="term" value="F:transmembrane transporter activity"/>
    <property type="evidence" value="ECO:0007669"/>
    <property type="project" value="InterPro"/>
</dbReference>
<evidence type="ECO:0000256" key="1">
    <source>
        <dbReference type="ARBA" id="ARBA00004141"/>
    </source>
</evidence>
<sequence>MASVLDKSFLARVSYVFRGRRSQDGPWSWIVCISAAVCNAINIGFGLSYGILFPELMSCFGETIERTAFVGSATLGMTWFASPLAGYFCDRFGCRIASFLGGLLCIVGLLSTSFVQSLSYMYFTHSLVFGLGACFLYNSGYLIVAKYFKKELSLATGIVCTGASLGIIYTGPLVQVLIDSFEWRGTFRIMAATFVLVCLLSLNFNPNVQETSSEDKENNDSSGDDNSQNDDSLKVSGEKDTGITRYCNVWKNPTYAFIVISLTFGSFGLFIPIMYLVNYSKAVGISAQKASRLFIFVGLASTLGRLVSGKLCNASRVNAVFIYQSSLLLASIATFLLPFVTRHWELILYSTVYGFSDGVFITTNGFIVLSCVDANRRTAAFSINNVLYAITAAAGGPIVGLIVEKTGNYVYAFYMTGGVLFAAFLIPMVLIVISRKRSRVNPMDPKETVEAVIKV</sequence>
<feature type="transmembrane region" description="Helical" evidence="3">
    <location>
        <begin position="69"/>
        <end position="89"/>
    </location>
</feature>
<dbReference type="Gene3D" id="1.20.1250.20">
    <property type="entry name" value="MFS general substrate transporter like domains"/>
    <property type="match status" value="1"/>
</dbReference>
<dbReference type="InterPro" id="IPR036259">
    <property type="entry name" value="MFS_trans_sf"/>
</dbReference>
<feature type="transmembrane region" description="Helical" evidence="3">
    <location>
        <begin position="409"/>
        <end position="433"/>
    </location>
</feature>
<dbReference type="Pfam" id="PF07690">
    <property type="entry name" value="MFS_1"/>
    <property type="match status" value="1"/>
</dbReference>
<feature type="transmembrane region" description="Helical" evidence="3">
    <location>
        <begin position="346"/>
        <end position="369"/>
    </location>
</feature>
<dbReference type="SUPFAM" id="SSF103473">
    <property type="entry name" value="MFS general substrate transporter"/>
    <property type="match status" value="1"/>
</dbReference>
<protein>
    <submittedName>
        <fullName evidence="5">Monocarboxylate transporter 10</fullName>
    </submittedName>
</protein>
<reference evidence="5" key="1">
    <citation type="journal article" date="2023" name="G3 (Bethesda)">
        <title>Whole genome assembly and annotation of the endangered Caribbean coral Acropora cervicornis.</title>
        <authorList>
            <person name="Selwyn J.D."/>
            <person name="Vollmer S.V."/>
        </authorList>
    </citation>
    <scope>NUCLEOTIDE SEQUENCE</scope>
    <source>
        <strain evidence="5">K2</strain>
    </source>
</reference>
<feature type="compositionally biased region" description="Low complexity" evidence="2">
    <location>
        <begin position="220"/>
        <end position="230"/>
    </location>
</feature>
<dbReference type="AlphaFoldDB" id="A0AAD9VC89"/>
<dbReference type="InterPro" id="IPR050327">
    <property type="entry name" value="Proton-linked_MCT"/>
</dbReference>
<feature type="transmembrane region" description="Helical" evidence="3">
    <location>
        <begin position="320"/>
        <end position="340"/>
    </location>
</feature>
<evidence type="ECO:0000259" key="4">
    <source>
        <dbReference type="PROSITE" id="PS50850"/>
    </source>
</evidence>
<organism evidence="5 6">
    <name type="scientific">Acropora cervicornis</name>
    <name type="common">Staghorn coral</name>
    <dbReference type="NCBI Taxonomy" id="6130"/>
    <lineage>
        <taxon>Eukaryota</taxon>
        <taxon>Metazoa</taxon>
        <taxon>Cnidaria</taxon>
        <taxon>Anthozoa</taxon>
        <taxon>Hexacorallia</taxon>
        <taxon>Scleractinia</taxon>
        <taxon>Astrocoeniina</taxon>
        <taxon>Acroporidae</taxon>
        <taxon>Acropora</taxon>
    </lineage>
</organism>
<evidence type="ECO:0000256" key="3">
    <source>
        <dbReference type="SAM" id="Phobius"/>
    </source>
</evidence>
<keyword evidence="3" id="KW-0472">Membrane</keyword>